<reference evidence="9 10" key="1">
    <citation type="submission" date="2016-03" db="EMBL/GenBank/DDBJ databases">
        <title>Draft Genome Sequence of the Strain BR 10245 (Bradyrhizobium sp.) isolated from nodules of Centrolobium paraense.</title>
        <authorList>
            <person name="Simoes-Araujo J.L.Sr."/>
            <person name="Barauna A.C."/>
            <person name="Silva K."/>
            <person name="Zilli J.E."/>
        </authorList>
    </citation>
    <scope>NUCLEOTIDE SEQUENCE [LARGE SCALE GENOMIC DNA]</scope>
    <source>
        <strain evidence="9 10">BR 10245</strain>
    </source>
</reference>
<evidence type="ECO:0000256" key="4">
    <source>
        <dbReference type="ARBA" id="ARBA00023002"/>
    </source>
</evidence>
<evidence type="ECO:0000256" key="1">
    <source>
        <dbReference type="ARBA" id="ARBA00022630"/>
    </source>
</evidence>
<name>A0A176YN45_9BRAD</name>
<dbReference type="Gene3D" id="3.10.20.30">
    <property type="match status" value="1"/>
</dbReference>
<dbReference type="InterPro" id="IPR006058">
    <property type="entry name" value="2Fe2S_fd_BS"/>
</dbReference>
<feature type="domain" description="2Fe-2S ferredoxin-type" evidence="7">
    <location>
        <begin position="230"/>
        <end position="315"/>
    </location>
</feature>
<keyword evidence="4" id="KW-0560">Oxidoreductase</keyword>
<dbReference type="GO" id="GO:0046872">
    <property type="term" value="F:metal ion binding"/>
    <property type="evidence" value="ECO:0007669"/>
    <property type="project" value="UniProtKB-KW"/>
</dbReference>
<dbReference type="SUPFAM" id="SSF52343">
    <property type="entry name" value="Ferredoxin reductase-like, C-terminal NADP-linked domain"/>
    <property type="match status" value="1"/>
</dbReference>
<dbReference type="PROSITE" id="PS51384">
    <property type="entry name" value="FAD_FR"/>
    <property type="match status" value="1"/>
</dbReference>
<gene>
    <name evidence="9" type="ORF">AYJ54_14370</name>
</gene>
<keyword evidence="2" id="KW-0001">2Fe-2S</keyword>
<dbReference type="GO" id="GO:0051537">
    <property type="term" value="F:2 iron, 2 sulfur cluster binding"/>
    <property type="evidence" value="ECO:0007669"/>
    <property type="project" value="UniProtKB-KW"/>
</dbReference>
<evidence type="ECO:0000259" key="8">
    <source>
        <dbReference type="PROSITE" id="PS51384"/>
    </source>
</evidence>
<dbReference type="CDD" id="cd00207">
    <property type="entry name" value="fer2"/>
    <property type="match status" value="1"/>
</dbReference>
<dbReference type="PRINTS" id="PR00409">
    <property type="entry name" value="PHDIOXRDTASE"/>
</dbReference>
<evidence type="ECO:0000259" key="7">
    <source>
        <dbReference type="PROSITE" id="PS51085"/>
    </source>
</evidence>
<dbReference type="SUPFAM" id="SSF54292">
    <property type="entry name" value="2Fe-2S ferredoxin-like"/>
    <property type="match status" value="1"/>
</dbReference>
<dbReference type="EMBL" id="LUUB01000061">
    <property type="protein sequence ID" value="OAF08594.1"/>
    <property type="molecule type" value="Genomic_DNA"/>
</dbReference>
<dbReference type="InterPro" id="IPR012675">
    <property type="entry name" value="Beta-grasp_dom_sf"/>
</dbReference>
<dbReference type="InterPro" id="IPR001041">
    <property type="entry name" value="2Fe-2S_ferredoxin-type"/>
</dbReference>
<evidence type="ECO:0000313" key="9">
    <source>
        <dbReference type="EMBL" id="OAF08594.1"/>
    </source>
</evidence>
<keyword evidence="6" id="KW-0411">Iron-sulfur</keyword>
<sequence length="315" mass="34291">MIGGRSALRVEEKELVAEGICKLRLVEPRGMRLPDWAPGAHIDLNLSNGLTRQYSLCGNRWDAMSYEIAVLLEQNSRGGSEFIHRQLQVGDLVQMGGPRNNFRLVPADHYLFVAGGIGITPLLPMIEQAAMMEVPWTLLYGGRRLSSMAFIDRLRPHGDRAVIASRETQGRLDLAAAVSNLPRGAKVYCCGPTSMVDALEQICSVLPPGSLRRERFSAKIHPGPVRSTAYEVELARSGKVLTVKPGESVLDAVLKAGAPLLASCREGLCGTCETAVLCGVPDHRDSILSDAERERNASFYPCVSRSASDRLVIDL</sequence>
<dbReference type="OrthoDB" id="9792185at2"/>
<dbReference type="PANTHER" id="PTHR47354">
    <property type="entry name" value="NADH OXIDOREDUCTASE HCR"/>
    <property type="match status" value="1"/>
</dbReference>
<dbReference type="InterPro" id="IPR036010">
    <property type="entry name" value="2Fe-2S_ferredoxin-like_sf"/>
</dbReference>
<evidence type="ECO:0000313" key="10">
    <source>
        <dbReference type="Proteomes" id="UP000076959"/>
    </source>
</evidence>
<dbReference type="STRING" id="1505087.AYJ54_14370"/>
<dbReference type="AlphaFoldDB" id="A0A176YN45"/>
<dbReference type="CDD" id="cd06185">
    <property type="entry name" value="PDR_like"/>
    <property type="match status" value="1"/>
</dbReference>
<dbReference type="PROSITE" id="PS00197">
    <property type="entry name" value="2FE2S_FER_1"/>
    <property type="match status" value="1"/>
</dbReference>
<dbReference type="InterPro" id="IPR050415">
    <property type="entry name" value="MRET"/>
</dbReference>
<evidence type="ECO:0000256" key="5">
    <source>
        <dbReference type="ARBA" id="ARBA00023004"/>
    </source>
</evidence>
<dbReference type="PANTHER" id="PTHR47354:SF1">
    <property type="entry name" value="CARNITINE MONOOXYGENASE REDUCTASE SUBUNIT"/>
    <property type="match status" value="1"/>
</dbReference>
<dbReference type="RefSeq" id="WP_063701060.1">
    <property type="nucleotide sequence ID" value="NZ_LUUB01000061.1"/>
</dbReference>
<dbReference type="InterPro" id="IPR017938">
    <property type="entry name" value="Riboflavin_synthase-like_b-brl"/>
</dbReference>
<dbReference type="Pfam" id="PF00111">
    <property type="entry name" value="Fer2"/>
    <property type="match status" value="1"/>
</dbReference>
<dbReference type="SUPFAM" id="SSF63380">
    <property type="entry name" value="Riboflavin synthase domain-like"/>
    <property type="match status" value="1"/>
</dbReference>
<feature type="domain" description="FAD-binding FR-type" evidence="8">
    <location>
        <begin position="3"/>
        <end position="105"/>
    </location>
</feature>
<evidence type="ECO:0000256" key="6">
    <source>
        <dbReference type="ARBA" id="ARBA00023014"/>
    </source>
</evidence>
<proteinExistence type="predicted"/>
<evidence type="ECO:0000256" key="3">
    <source>
        <dbReference type="ARBA" id="ARBA00022723"/>
    </source>
</evidence>
<dbReference type="Proteomes" id="UP000076959">
    <property type="component" value="Unassembled WGS sequence"/>
</dbReference>
<keyword evidence="5" id="KW-0408">Iron</keyword>
<dbReference type="Gene3D" id="3.40.50.80">
    <property type="entry name" value="Nucleotide-binding domain of ferredoxin-NADP reductase (FNR) module"/>
    <property type="match status" value="1"/>
</dbReference>
<dbReference type="InterPro" id="IPR017927">
    <property type="entry name" value="FAD-bd_FR_type"/>
</dbReference>
<evidence type="ECO:0000256" key="2">
    <source>
        <dbReference type="ARBA" id="ARBA00022714"/>
    </source>
</evidence>
<organism evidence="9 10">
    <name type="scientific">Bradyrhizobium centrolobii</name>
    <dbReference type="NCBI Taxonomy" id="1505087"/>
    <lineage>
        <taxon>Bacteria</taxon>
        <taxon>Pseudomonadati</taxon>
        <taxon>Pseudomonadota</taxon>
        <taxon>Alphaproteobacteria</taxon>
        <taxon>Hyphomicrobiales</taxon>
        <taxon>Nitrobacteraceae</taxon>
        <taxon>Bradyrhizobium</taxon>
    </lineage>
</organism>
<dbReference type="GO" id="GO:0016491">
    <property type="term" value="F:oxidoreductase activity"/>
    <property type="evidence" value="ECO:0007669"/>
    <property type="project" value="UniProtKB-KW"/>
</dbReference>
<accession>A0A176YN45</accession>
<dbReference type="PROSITE" id="PS51085">
    <property type="entry name" value="2FE2S_FER_2"/>
    <property type="match status" value="1"/>
</dbReference>
<protein>
    <submittedName>
        <fullName evidence="9">Ferredoxin</fullName>
    </submittedName>
</protein>
<keyword evidence="1" id="KW-0285">Flavoprotein</keyword>
<dbReference type="InterPro" id="IPR039261">
    <property type="entry name" value="FNR_nucleotide-bd"/>
</dbReference>
<dbReference type="Gene3D" id="2.40.30.10">
    <property type="entry name" value="Translation factors"/>
    <property type="match status" value="1"/>
</dbReference>
<comment type="caution">
    <text evidence="9">The sequence shown here is derived from an EMBL/GenBank/DDBJ whole genome shotgun (WGS) entry which is preliminary data.</text>
</comment>
<keyword evidence="10" id="KW-1185">Reference proteome</keyword>
<keyword evidence="3" id="KW-0479">Metal-binding</keyword>